<accession>A0AA39HQC6</accession>
<dbReference type="Proteomes" id="UP001175271">
    <property type="component" value="Unassembled WGS sequence"/>
</dbReference>
<evidence type="ECO:0000256" key="4">
    <source>
        <dbReference type="ARBA" id="ARBA00022989"/>
    </source>
</evidence>
<evidence type="ECO:0000256" key="2">
    <source>
        <dbReference type="ARBA" id="ARBA00007018"/>
    </source>
</evidence>
<evidence type="ECO:0000256" key="5">
    <source>
        <dbReference type="ARBA" id="ARBA00023136"/>
    </source>
</evidence>
<evidence type="ECO:0000256" key="7">
    <source>
        <dbReference type="SAM" id="Phobius"/>
    </source>
</evidence>
<keyword evidence="4 7" id="KW-1133">Transmembrane helix</keyword>
<dbReference type="AlphaFoldDB" id="A0AA39HQC6"/>
<feature type="transmembrane region" description="Helical" evidence="7">
    <location>
        <begin position="222"/>
        <end position="240"/>
    </location>
</feature>
<feature type="transmembrane region" description="Helical" evidence="7">
    <location>
        <begin position="140"/>
        <end position="159"/>
    </location>
</feature>
<dbReference type="PANTHER" id="PTHR20855:SF3">
    <property type="entry name" value="LD03007P"/>
    <property type="match status" value="1"/>
</dbReference>
<dbReference type="GO" id="GO:0046872">
    <property type="term" value="F:metal ion binding"/>
    <property type="evidence" value="ECO:0007669"/>
    <property type="project" value="UniProtKB-KW"/>
</dbReference>
<organism evidence="8 9">
    <name type="scientific">Steinernema hermaphroditum</name>
    <dbReference type="NCBI Taxonomy" id="289476"/>
    <lineage>
        <taxon>Eukaryota</taxon>
        <taxon>Metazoa</taxon>
        <taxon>Ecdysozoa</taxon>
        <taxon>Nematoda</taxon>
        <taxon>Chromadorea</taxon>
        <taxon>Rhabditida</taxon>
        <taxon>Tylenchina</taxon>
        <taxon>Panagrolaimomorpha</taxon>
        <taxon>Strongyloidoidea</taxon>
        <taxon>Steinernematidae</taxon>
        <taxon>Steinernema</taxon>
    </lineage>
</organism>
<evidence type="ECO:0000313" key="9">
    <source>
        <dbReference type="Proteomes" id="UP001175271"/>
    </source>
</evidence>
<feature type="transmembrane region" description="Helical" evidence="7">
    <location>
        <begin position="196"/>
        <end position="216"/>
    </location>
</feature>
<proteinExistence type="inferred from homology"/>
<evidence type="ECO:0000256" key="3">
    <source>
        <dbReference type="ARBA" id="ARBA00022692"/>
    </source>
</evidence>
<feature type="binding site" evidence="6">
    <location>
        <position position="248"/>
    </location>
    <ligand>
        <name>Zn(2+)</name>
        <dbReference type="ChEBI" id="CHEBI:29105"/>
    </ligand>
</feature>
<keyword evidence="3 7" id="KW-0812">Transmembrane</keyword>
<reference evidence="8" key="1">
    <citation type="submission" date="2023-06" db="EMBL/GenBank/DDBJ databases">
        <title>Genomic analysis of the entomopathogenic nematode Steinernema hermaphroditum.</title>
        <authorList>
            <person name="Schwarz E.M."/>
            <person name="Heppert J.K."/>
            <person name="Baniya A."/>
            <person name="Schwartz H.T."/>
            <person name="Tan C.-H."/>
            <person name="Antoshechkin I."/>
            <person name="Sternberg P.W."/>
            <person name="Goodrich-Blair H."/>
            <person name="Dillman A.R."/>
        </authorList>
    </citation>
    <scope>NUCLEOTIDE SEQUENCE</scope>
    <source>
        <strain evidence="8">PS9179</strain>
        <tissue evidence="8">Whole animal</tissue>
    </source>
</reference>
<keyword evidence="9" id="KW-1185">Reference proteome</keyword>
<feature type="transmembrane region" description="Helical" evidence="7">
    <location>
        <begin position="165"/>
        <end position="184"/>
    </location>
</feature>
<sequence>MISRKPKPSTQKISPNKCLTNKDPCTWCNLATSEERERIFNNQKYYDDVHPLDYTFTFEEGLANVLTHAICIIPAIVAWYRIQSVADDPREYLVCFLYGTGLIALFLTSTVYHFVFFLEQTHSCRTLSHKLRPIRRFLSLLDRAVIFIFIAGSYTPWLVLKDTGWIGPFICKAIWVTALFGWVYHRTPLHTMYPKLEALIYAIVAVIPGMVVIYTVKDVNGLILLLTGFLSYIVGLVFYLNDGIRYNHAAWHLFVNSGAFCHYLSLYNEKFVNNWK</sequence>
<feature type="binding site" evidence="6">
    <location>
        <position position="252"/>
    </location>
    <ligand>
        <name>Zn(2+)</name>
        <dbReference type="ChEBI" id="CHEBI:29105"/>
    </ligand>
</feature>
<keyword evidence="5 7" id="KW-0472">Membrane</keyword>
<dbReference type="PANTHER" id="PTHR20855">
    <property type="entry name" value="ADIPOR/PROGESTIN RECEPTOR-RELATED"/>
    <property type="match status" value="1"/>
</dbReference>
<keyword evidence="6" id="KW-0862">Zinc</keyword>
<dbReference type="GO" id="GO:0016020">
    <property type="term" value="C:membrane"/>
    <property type="evidence" value="ECO:0007669"/>
    <property type="project" value="UniProtKB-SubCell"/>
</dbReference>
<evidence type="ECO:0000256" key="1">
    <source>
        <dbReference type="ARBA" id="ARBA00004141"/>
    </source>
</evidence>
<feature type="transmembrane region" description="Helical" evidence="7">
    <location>
        <begin position="61"/>
        <end position="80"/>
    </location>
</feature>
<keyword evidence="6" id="KW-0479">Metal-binding</keyword>
<feature type="binding site" evidence="6">
    <location>
        <position position="113"/>
    </location>
    <ligand>
        <name>Zn(2+)</name>
        <dbReference type="ChEBI" id="CHEBI:29105"/>
    </ligand>
</feature>
<name>A0AA39HQC6_9BILA</name>
<protein>
    <submittedName>
        <fullName evidence="8">Uncharacterized protein</fullName>
    </submittedName>
</protein>
<comment type="subcellular location">
    <subcellularLocation>
        <location evidence="1">Membrane</location>
        <topology evidence="1">Multi-pass membrane protein</topology>
    </subcellularLocation>
</comment>
<comment type="similarity">
    <text evidence="2">Belongs to the ADIPOR family.</text>
</comment>
<comment type="caution">
    <text evidence="8">The sequence shown here is derived from an EMBL/GenBank/DDBJ whole genome shotgun (WGS) entry which is preliminary data.</text>
</comment>
<dbReference type="Pfam" id="PF03006">
    <property type="entry name" value="HlyIII"/>
    <property type="match status" value="1"/>
</dbReference>
<gene>
    <name evidence="8" type="ORF">QR680_004949</name>
</gene>
<evidence type="ECO:0000256" key="6">
    <source>
        <dbReference type="PIRSR" id="PIRSR604254-1"/>
    </source>
</evidence>
<feature type="transmembrane region" description="Helical" evidence="7">
    <location>
        <begin position="92"/>
        <end position="119"/>
    </location>
</feature>
<dbReference type="InterPro" id="IPR004254">
    <property type="entry name" value="AdipoR/HlyIII-related"/>
</dbReference>
<dbReference type="EMBL" id="JAUCMV010000003">
    <property type="protein sequence ID" value="KAK0410107.1"/>
    <property type="molecule type" value="Genomic_DNA"/>
</dbReference>
<evidence type="ECO:0000313" key="8">
    <source>
        <dbReference type="EMBL" id="KAK0410107.1"/>
    </source>
</evidence>